<dbReference type="HOGENOM" id="CLU_2069339_0_0_7"/>
<organism evidence="1 2">
    <name type="scientific">Desulfobacula toluolica (strain DSM 7467 / Tol2)</name>
    <dbReference type="NCBI Taxonomy" id="651182"/>
    <lineage>
        <taxon>Bacteria</taxon>
        <taxon>Pseudomonadati</taxon>
        <taxon>Thermodesulfobacteriota</taxon>
        <taxon>Desulfobacteria</taxon>
        <taxon>Desulfobacterales</taxon>
        <taxon>Desulfobacteraceae</taxon>
        <taxon>Desulfobacula</taxon>
    </lineage>
</organism>
<reference evidence="1 2" key="1">
    <citation type="journal article" date="2013" name="Environ. Microbiol.">
        <title>Complete genome, catabolic sub-proteomes and key-metabolites of Desulfobacula toluolica Tol2, a marine, aromatic compound-degrading, sulfate-reducing bacterium.</title>
        <authorList>
            <person name="Wohlbrand L."/>
            <person name="Jacob J.H."/>
            <person name="Kube M."/>
            <person name="Mussmann M."/>
            <person name="Jarling R."/>
            <person name="Beck A."/>
            <person name="Amann R."/>
            <person name="Wilkes H."/>
            <person name="Reinhardt R."/>
            <person name="Rabus R."/>
        </authorList>
    </citation>
    <scope>NUCLEOTIDE SEQUENCE [LARGE SCALE GENOMIC DNA]</scope>
    <source>
        <strain evidence="2">DSM 7467 / Tol2</strain>
    </source>
</reference>
<evidence type="ECO:0000313" key="1">
    <source>
        <dbReference type="EMBL" id="CCK82306.1"/>
    </source>
</evidence>
<protein>
    <submittedName>
        <fullName evidence="1">Uncharacterized protein</fullName>
    </submittedName>
</protein>
<gene>
    <name evidence="1" type="ordered locus">TOL2_C41500</name>
</gene>
<dbReference type="AlphaFoldDB" id="K0NL47"/>
<keyword evidence="2" id="KW-1185">Reference proteome</keyword>
<dbReference type="Proteomes" id="UP000007347">
    <property type="component" value="Chromosome"/>
</dbReference>
<sequence>MYSTTIYDTLRNDLEEKVISHNLVNESINIKCKRLLPRQAIGRHKHDYYPIIKGKKFMVEADFLQVKGQGFTDAFENRAYSIKDILSMNRSTKRNRVSFVAGLNAAYRYLGLTDKTIY</sequence>
<accession>K0NL47</accession>
<proteinExistence type="predicted"/>
<dbReference type="KEGG" id="dto:TOL2_C41500"/>
<dbReference type="EMBL" id="FO203503">
    <property type="protein sequence ID" value="CCK82306.1"/>
    <property type="molecule type" value="Genomic_DNA"/>
</dbReference>
<dbReference type="STRING" id="651182.TOL2_C41500"/>
<name>K0NL47_DESTT</name>
<evidence type="ECO:0000313" key="2">
    <source>
        <dbReference type="Proteomes" id="UP000007347"/>
    </source>
</evidence>
<dbReference type="RefSeq" id="WP_014959486.1">
    <property type="nucleotide sequence ID" value="NC_018645.1"/>
</dbReference>
<dbReference type="OrthoDB" id="3596at2"/>